<feature type="transmembrane region" description="Helical" evidence="1">
    <location>
        <begin position="147"/>
        <end position="165"/>
    </location>
</feature>
<dbReference type="Gene3D" id="2.60.40.10">
    <property type="entry name" value="Immunoglobulins"/>
    <property type="match status" value="1"/>
</dbReference>
<dbReference type="Proteomes" id="UP000317691">
    <property type="component" value="Unassembled WGS sequence"/>
</dbReference>
<accession>A0A538TIJ1</accession>
<keyword evidence="2" id="KW-0732">Signal</keyword>
<dbReference type="Pfam" id="PF20539">
    <property type="entry name" value="DUF6754"/>
    <property type="match status" value="1"/>
</dbReference>
<sequence length="394" mass="41421">MAAGLSLLALLVAAPNAAATPTGTLPPAPPEIPAPLSFTAVDRPGDSGDAILLTWQDPPGLPADAMVEIRRAQPPADEWTEVAEVKPGVGRHVDTTARDGNVYRYEIRVRSAATADSSGIAGAVGPPVVSDPAASHDDWFRSERTNSLIAVVLFIGIILGSIGVARSGKNIFIRKIAGLNALDEAIGRATEIGKKVMYIPGSASMDDIQSVASIAILGNVARATARYGADLDVPNKDPLTFASALEAVRGAYLAEGRPDLFREEMVNYVTYDQFAFTAAVSARMIRERPAAIFLIGYFYAESLILAETGQSVGAIQIAGQADPTQLPFFVATCDYTLIGEELYAASAYLTREPVLLGSVRGQDIAKAILIVLGILGIAAASFGVHGVADLFRTQ</sequence>
<dbReference type="AlphaFoldDB" id="A0A538TIJ1"/>
<keyword evidence="1" id="KW-0812">Transmembrane</keyword>
<organism evidence="4 5">
    <name type="scientific">Eiseniibacteriota bacterium</name>
    <dbReference type="NCBI Taxonomy" id="2212470"/>
    <lineage>
        <taxon>Bacteria</taxon>
        <taxon>Candidatus Eiseniibacteriota</taxon>
    </lineage>
</organism>
<evidence type="ECO:0000313" key="5">
    <source>
        <dbReference type="Proteomes" id="UP000317691"/>
    </source>
</evidence>
<comment type="caution">
    <text evidence="4">The sequence shown here is derived from an EMBL/GenBank/DDBJ whole genome shotgun (WGS) entry which is preliminary data.</text>
</comment>
<evidence type="ECO:0000256" key="1">
    <source>
        <dbReference type="SAM" id="Phobius"/>
    </source>
</evidence>
<dbReference type="InterPro" id="IPR046642">
    <property type="entry name" value="DUF6754"/>
</dbReference>
<feature type="domain" description="DUF6754" evidence="3">
    <location>
        <begin position="136"/>
        <end position="388"/>
    </location>
</feature>
<name>A0A538TIJ1_UNCEI</name>
<evidence type="ECO:0000313" key="4">
    <source>
        <dbReference type="EMBL" id="TMQ63447.1"/>
    </source>
</evidence>
<proteinExistence type="predicted"/>
<feature type="signal peptide" evidence="2">
    <location>
        <begin position="1"/>
        <end position="19"/>
    </location>
</feature>
<gene>
    <name evidence="4" type="ORF">E6K79_10235</name>
</gene>
<feature type="transmembrane region" description="Helical" evidence="1">
    <location>
        <begin position="367"/>
        <end position="388"/>
    </location>
</feature>
<protein>
    <recommendedName>
        <fullName evidence="3">DUF6754 domain-containing protein</fullName>
    </recommendedName>
</protein>
<keyword evidence="1" id="KW-1133">Transmembrane helix</keyword>
<keyword evidence="1" id="KW-0472">Membrane</keyword>
<feature type="chain" id="PRO_5022019906" description="DUF6754 domain-containing protein" evidence="2">
    <location>
        <begin position="20"/>
        <end position="394"/>
    </location>
</feature>
<reference evidence="4 5" key="1">
    <citation type="journal article" date="2019" name="Nat. Microbiol.">
        <title>Mediterranean grassland soil C-N compound turnover is dependent on rainfall and depth, and is mediated by genomically divergent microorganisms.</title>
        <authorList>
            <person name="Diamond S."/>
            <person name="Andeer P.F."/>
            <person name="Li Z."/>
            <person name="Crits-Christoph A."/>
            <person name="Burstein D."/>
            <person name="Anantharaman K."/>
            <person name="Lane K.R."/>
            <person name="Thomas B.C."/>
            <person name="Pan C."/>
            <person name="Northen T.R."/>
            <person name="Banfield J.F."/>
        </authorList>
    </citation>
    <scope>NUCLEOTIDE SEQUENCE [LARGE SCALE GENOMIC DNA]</scope>
    <source>
        <strain evidence="4">WS_9</strain>
    </source>
</reference>
<evidence type="ECO:0000256" key="2">
    <source>
        <dbReference type="SAM" id="SignalP"/>
    </source>
</evidence>
<evidence type="ECO:0000259" key="3">
    <source>
        <dbReference type="Pfam" id="PF20539"/>
    </source>
</evidence>
<dbReference type="InterPro" id="IPR013783">
    <property type="entry name" value="Ig-like_fold"/>
</dbReference>
<dbReference type="EMBL" id="VBOZ01000031">
    <property type="protein sequence ID" value="TMQ63447.1"/>
    <property type="molecule type" value="Genomic_DNA"/>
</dbReference>